<dbReference type="SUPFAM" id="SSF89447">
    <property type="entry name" value="AbrB/MazE/MraZ-like"/>
    <property type="match status" value="1"/>
</dbReference>
<evidence type="ECO:0000313" key="2">
    <source>
        <dbReference type="EMBL" id="OGE80214.1"/>
    </source>
</evidence>
<evidence type="ECO:0000259" key="1">
    <source>
        <dbReference type="Pfam" id="PF04014"/>
    </source>
</evidence>
<protein>
    <recommendedName>
        <fullName evidence="1">SpoVT-AbrB domain-containing protein</fullName>
    </recommendedName>
</protein>
<dbReference type="InterPro" id="IPR037914">
    <property type="entry name" value="SpoVT-AbrB_sf"/>
</dbReference>
<dbReference type="AlphaFoldDB" id="A0A1F5NRP1"/>
<comment type="caution">
    <text evidence="2">The sequence shown here is derived from an EMBL/GenBank/DDBJ whole genome shotgun (WGS) entry which is preliminary data.</text>
</comment>
<gene>
    <name evidence="2" type="ORF">A2660_00885</name>
</gene>
<reference evidence="2 3" key="1">
    <citation type="journal article" date="2016" name="Nat. Commun.">
        <title>Thousands of microbial genomes shed light on interconnected biogeochemical processes in an aquifer system.</title>
        <authorList>
            <person name="Anantharaman K."/>
            <person name="Brown C.T."/>
            <person name="Hug L.A."/>
            <person name="Sharon I."/>
            <person name="Castelle C.J."/>
            <person name="Probst A.J."/>
            <person name="Thomas B.C."/>
            <person name="Singh A."/>
            <person name="Wilkins M.J."/>
            <person name="Karaoz U."/>
            <person name="Brodie E.L."/>
            <person name="Williams K.H."/>
            <person name="Hubbard S.S."/>
            <person name="Banfield J.F."/>
        </authorList>
    </citation>
    <scope>NUCLEOTIDE SEQUENCE [LARGE SCALE GENOMIC DNA]</scope>
</reference>
<organism evidence="2 3">
    <name type="scientific">Candidatus Doudnabacteria bacterium RIFCSPHIGHO2_01_FULL_45_18</name>
    <dbReference type="NCBI Taxonomy" id="1817823"/>
    <lineage>
        <taxon>Bacteria</taxon>
        <taxon>Candidatus Doudnaibacteriota</taxon>
    </lineage>
</organism>
<dbReference type="GO" id="GO:0003677">
    <property type="term" value="F:DNA binding"/>
    <property type="evidence" value="ECO:0007669"/>
    <property type="project" value="InterPro"/>
</dbReference>
<dbReference type="EMBL" id="MFEJ01000018">
    <property type="protein sequence ID" value="OGE80214.1"/>
    <property type="molecule type" value="Genomic_DNA"/>
</dbReference>
<dbReference type="Pfam" id="PF04014">
    <property type="entry name" value="MazE_antitoxin"/>
    <property type="match status" value="1"/>
</dbReference>
<dbReference type="InterPro" id="IPR007159">
    <property type="entry name" value="SpoVT-AbrB_dom"/>
</dbReference>
<accession>A0A1F5NRP1</accession>
<proteinExistence type="predicted"/>
<name>A0A1F5NRP1_9BACT</name>
<evidence type="ECO:0000313" key="3">
    <source>
        <dbReference type="Proteomes" id="UP000176233"/>
    </source>
</evidence>
<feature type="domain" description="SpoVT-AbrB" evidence="1">
    <location>
        <begin position="15"/>
        <end position="54"/>
    </location>
</feature>
<dbReference type="Proteomes" id="UP000176233">
    <property type="component" value="Unassembled WGS sequence"/>
</dbReference>
<sequence>MAVRKQKDQQIRKLIRLGKNSLVVSLPILIVQKLGWKEKQKVVVKKVGRKLVIYDWPRR</sequence>